<accession>A0A6J5D7F0</accession>
<dbReference type="AlphaFoldDB" id="A0A6J5D7F0"/>
<proteinExistence type="predicted"/>
<organism evidence="1 2">
    <name type="scientific">Paraburkholderia humisilvae</name>
    <dbReference type="NCBI Taxonomy" id="627669"/>
    <lineage>
        <taxon>Bacteria</taxon>
        <taxon>Pseudomonadati</taxon>
        <taxon>Pseudomonadota</taxon>
        <taxon>Betaproteobacteria</taxon>
        <taxon>Burkholderiales</taxon>
        <taxon>Burkholderiaceae</taxon>
        <taxon>Paraburkholderia</taxon>
    </lineage>
</organism>
<protein>
    <submittedName>
        <fullName evidence="1">Uncharacterized protein</fullName>
    </submittedName>
</protein>
<dbReference type="Pfam" id="PF13332">
    <property type="entry name" value="Fil_haemagg_2"/>
    <property type="match status" value="1"/>
</dbReference>
<dbReference type="GO" id="GO:0003824">
    <property type="term" value="F:catalytic activity"/>
    <property type="evidence" value="ECO:0007669"/>
    <property type="project" value="UniProtKB-ARBA"/>
</dbReference>
<dbReference type="InterPro" id="IPR025157">
    <property type="entry name" value="Hemagglutinin_rpt"/>
</dbReference>
<dbReference type="Proteomes" id="UP000494363">
    <property type="component" value="Unassembled WGS sequence"/>
</dbReference>
<evidence type="ECO:0000313" key="1">
    <source>
        <dbReference type="EMBL" id="CAB3749042.1"/>
    </source>
</evidence>
<sequence>MTWTNTHINAGNTLTLLSDGDTNLIGAVFHIFVSPD</sequence>
<keyword evidence="2" id="KW-1185">Reference proteome</keyword>
<dbReference type="EMBL" id="CADIKH010000003">
    <property type="protein sequence ID" value="CAB3749042.1"/>
    <property type="molecule type" value="Genomic_DNA"/>
</dbReference>
<name>A0A6J5D7F0_9BURK</name>
<evidence type="ECO:0000313" key="2">
    <source>
        <dbReference type="Proteomes" id="UP000494363"/>
    </source>
</evidence>
<gene>
    <name evidence="1" type="ORF">LMG29542_00843</name>
</gene>
<reference evidence="1 2" key="1">
    <citation type="submission" date="2020-04" db="EMBL/GenBank/DDBJ databases">
        <authorList>
            <person name="De Canck E."/>
        </authorList>
    </citation>
    <scope>NUCLEOTIDE SEQUENCE [LARGE SCALE GENOMIC DNA]</scope>
    <source>
        <strain evidence="1 2">LMG 29542</strain>
    </source>
</reference>